<keyword evidence="1" id="KW-0812">Transmembrane</keyword>
<evidence type="ECO:0000256" key="1">
    <source>
        <dbReference type="SAM" id="Phobius"/>
    </source>
</evidence>
<dbReference type="Proteomes" id="UP000050872">
    <property type="component" value="Unassembled WGS sequence"/>
</dbReference>
<feature type="transmembrane region" description="Helical" evidence="1">
    <location>
        <begin position="12"/>
        <end position="33"/>
    </location>
</feature>
<dbReference type="RefSeq" id="WP_057888874.1">
    <property type="nucleotide sequence ID" value="NZ_AZEZ01000102.1"/>
</dbReference>
<comment type="caution">
    <text evidence="2">The sequence shown here is derived from an EMBL/GenBank/DDBJ whole genome shotgun (WGS) entry which is preliminary data.</text>
</comment>
<dbReference type="InterPro" id="IPR045584">
    <property type="entry name" value="Pilin-like"/>
</dbReference>
<name>A0A0R1QKI7_9LACO</name>
<proteinExistence type="predicted"/>
<dbReference type="PATRIC" id="fig|1423770.3.peg.1637"/>
<dbReference type="SUPFAM" id="SSF54523">
    <property type="entry name" value="Pili subunits"/>
    <property type="match status" value="1"/>
</dbReference>
<accession>A0A0R1QKI7</accession>
<sequence length="151" mass="17546">MRQALQIKRKAFTLLETTISLGIVCSLMIISIYNLKDYQARVEEHQALEWFKDSFKSAFDYSYLHGVATNLTITPNSIEFVANQKTASKKEYYFHKFQTLPKTLQAENSKITYTIFKSGQAAPITIKFDSKLTHRQYVYKVQMGWGEIIEQ</sequence>
<evidence type="ECO:0008006" key="4">
    <source>
        <dbReference type="Google" id="ProtNLM"/>
    </source>
</evidence>
<dbReference type="EMBL" id="AZEZ01000102">
    <property type="protein sequence ID" value="KRL42730.1"/>
    <property type="molecule type" value="Genomic_DNA"/>
</dbReference>
<keyword evidence="1" id="KW-1133">Transmembrane helix</keyword>
<organism evidence="2 3">
    <name type="scientific">Companilactobacillus mindensis DSM 14500</name>
    <dbReference type="NCBI Taxonomy" id="1423770"/>
    <lineage>
        <taxon>Bacteria</taxon>
        <taxon>Bacillati</taxon>
        <taxon>Bacillota</taxon>
        <taxon>Bacilli</taxon>
        <taxon>Lactobacillales</taxon>
        <taxon>Lactobacillaceae</taxon>
        <taxon>Companilactobacillus</taxon>
    </lineage>
</organism>
<keyword evidence="1" id="KW-0472">Membrane</keyword>
<reference evidence="2 3" key="1">
    <citation type="journal article" date="2015" name="Genome Announc.">
        <title>Expanding the biotechnology potential of lactobacilli through comparative genomics of 213 strains and associated genera.</title>
        <authorList>
            <person name="Sun Z."/>
            <person name="Harris H.M."/>
            <person name="McCann A."/>
            <person name="Guo C."/>
            <person name="Argimon S."/>
            <person name="Zhang W."/>
            <person name="Yang X."/>
            <person name="Jeffery I.B."/>
            <person name="Cooney J.C."/>
            <person name="Kagawa T.F."/>
            <person name="Liu W."/>
            <person name="Song Y."/>
            <person name="Salvetti E."/>
            <person name="Wrobel A."/>
            <person name="Rasinkangas P."/>
            <person name="Parkhill J."/>
            <person name="Rea M.C."/>
            <person name="O'Sullivan O."/>
            <person name="Ritari J."/>
            <person name="Douillard F.P."/>
            <person name="Paul Ross R."/>
            <person name="Yang R."/>
            <person name="Briner A.E."/>
            <person name="Felis G.E."/>
            <person name="de Vos W.M."/>
            <person name="Barrangou R."/>
            <person name="Klaenhammer T.R."/>
            <person name="Caufield P.W."/>
            <person name="Cui Y."/>
            <person name="Zhang H."/>
            <person name="O'Toole P.W."/>
        </authorList>
    </citation>
    <scope>NUCLEOTIDE SEQUENCE [LARGE SCALE GENOMIC DNA]</scope>
    <source>
        <strain evidence="2 3">DSM 14500</strain>
    </source>
</reference>
<evidence type="ECO:0000313" key="3">
    <source>
        <dbReference type="Proteomes" id="UP000050872"/>
    </source>
</evidence>
<evidence type="ECO:0000313" key="2">
    <source>
        <dbReference type="EMBL" id="KRL42730.1"/>
    </source>
</evidence>
<dbReference type="AlphaFoldDB" id="A0A0R1QKI7"/>
<keyword evidence="3" id="KW-1185">Reference proteome</keyword>
<dbReference type="STRING" id="1423770.FD29_GL001600"/>
<protein>
    <recommendedName>
        <fullName evidence="4">Type II secretion system protein</fullName>
    </recommendedName>
</protein>
<dbReference type="OrthoDB" id="2304834at2"/>
<gene>
    <name evidence="2" type="ORF">FD29_GL001600</name>
</gene>